<name>A0A847SA63_9NEIS</name>
<proteinExistence type="predicted"/>
<dbReference type="AlphaFoldDB" id="A0A847SA63"/>
<keyword evidence="1" id="KW-0472">Membrane</keyword>
<keyword evidence="3" id="KW-1185">Reference proteome</keyword>
<reference evidence="2 3" key="1">
    <citation type="submission" date="2020-04" db="EMBL/GenBank/DDBJ databases">
        <title>Draft genome of Leeia sp. IMCC25680.</title>
        <authorList>
            <person name="Song J."/>
            <person name="Cho J.-C."/>
        </authorList>
    </citation>
    <scope>NUCLEOTIDE SEQUENCE [LARGE SCALE GENOMIC DNA]</scope>
    <source>
        <strain evidence="2 3">IMCC25680</strain>
    </source>
</reference>
<dbReference type="EMBL" id="JABAIM010000001">
    <property type="protein sequence ID" value="NLR74229.1"/>
    <property type="molecule type" value="Genomic_DNA"/>
</dbReference>
<evidence type="ECO:0000313" key="2">
    <source>
        <dbReference type="EMBL" id="NLR74229.1"/>
    </source>
</evidence>
<gene>
    <name evidence="2" type="ORF">HF682_03555</name>
</gene>
<sequence length="157" mass="16620">MSTFTSDDAATALICIPDMSQSPKDRVDQKTLDAYANSVEWNAAVVSDGIAAELAKSTIQVEQAQGMWVVALDSQESRTIQAAAPLQLDVDPPPQRTIFNIRISSRDVPPTVNALANFFGRPRTVGGLILTVVAVGATAAGYQLAVRRVPNPPSDAA</sequence>
<evidence type="ECO:0000256" key="1">
    <source>
        <dbReference type="SAM" id="Phobius"/>
    </source>
</evidence>
<organism evidence="2 3">
    <name type="scientific">Leeia aquatica</name>
    <dbReference type="NCBI Taxonomy" id="2725557"/>
    <lineage>
        <taxon>Bacteria</taxon>
        <taxon>Pseudomonadati</taxon>
        <taxon>Pseudomonadota</taxon>
        <taxon>Betaproteobacteria</taxon>
        <taxon>Neisseriales</taxon>
        <taxon>Leeiaceae</taxon>
        <taxon>Leeia</taxon>
    </lineage>
</organism>
<keyword evidence="1" id="KW-1133">Transmembrane helix</keyword>
<evidence type="ECO:0000313" key="3">
    <source>
        <dbReference type="Proteomes" id="UP000587991"/>
    </source>
</evidence>
<feature type="transmembrane region" description="Helical" evidence="1">
    <location>
        <begin position="125"/>
        <end position="145"/>
    </location>
</feature>
<comment type="caution">
    <text evidence="2">The sequence shown here is derived from an EMBL/GenBank/DDBJ whole genome shotgun (WGS) entry which is preliminary data.</text>
</comment>
<dbReference type="RefSeq" id="WP_168875856.1">
    <property type="nucleotide sequence ID" value="NZ_JABAIM010000001.1"/>
</dbReference>
<keyword evidence="1" id="KW-0812">Transmembrane</keyword>
<protein>
    <submittedName>
        <fullName evidence="2">Uncharacterized protein</fullName>
    </submittedName>
</protein>
<accession>A0A847SA63</accession>
<dbReference type="Proteomes" id="UP000587991">
    <property type="component" value="Unassembled WGS sequence"/>
</dbReference>